<feature type="region of interest" description="Disordered" evidence="1">
    <location>
        <begin position="137"/>
        <end position="201"/>
    </location>
</feature>
<proteinExistence type="predicted"/>
<evidence type="ECO:0000256" key="1">
    <source>
        <dbReference type="SAM" id="MobiDB-lite"/>
    </source>
</evidence>
<feature type="compositionally biased region" description="Low complexity" evidence="1">
    <location>
        <begin position="164"/>
        <end position="173"/>
    </location>
</feature>
<feature type="compositionally biased region" description="Polar residues" evidence="1">
    <location>
        <begin position="137"/>
        <end position="146"/>
    </location>
</feature>
<feature type="compositionally biased region" description="Basic and acidic residues" evidence="1">
    <location>
        <begin position="182"/>
        <end position="193"/>
    </location>
</feature>
<evidence type="ECO:0000313" key="4">
    <source>
        <dbReference type="RefSeq" id="XP_058974965.1"/>
    </source>
</evidence>
<organism evidence="3 4">
    <name type="scientific">Musca domestica</name>
    <name type="common">House fly</name>
    <dbReference type="NCBI Taxonomy" id="7370"/>
    <lineage>
        <taxon>Eukaryota</taxon>
        <taxon>Metazoa</taxon>
        <taxon>Ecdysozoa</taxon>
        <taxon>Arthropoda</taxon>
        <taxon>Hexapoda</taxon>
        <taxon>Insecta</taxon>
        <taxon>Pterygota</taxon>
        <taxon>Neoptera</taxon>
        <taxon>Endopterygota</taxon>
        <taxon>Diptera</taxon>
        <taxon>Brachycera</taxon>
        <taxon>Muscomorpha</taxon>
        <taxon>Muscoidea</taxon>
        <taxon>Muscidae</taxon>
        <taxon>Musca</taxon>
    </lineage>
</organism>
<feature type="domain" description="DUF5641" evidence="2">
    <location>
        <begin position="2"/>
        <end position="66"/>
    </location>
</feature>
<dbReference type="GeneID" id="131801033"/>
<sequence length="471" mass="51835">MRYKWKFPERELAIDDLVVVRHDQLPPTSWKLGRVVNVNPGTDGHVRVADVRTENGVVRRPIANMSMKLYTEDELLNVDEANATPDCPPTETTLSSAAVEAALVEPIAAVKISEPGSESNKSDSSAALASTVELMQTESESLSVDSSAAPVPANPRFENSRTESGSSGPSAAPVATPQSLEESAKFSRSESSRDSSAASHKCRLCDRMHPLDRCSDFRVMNVDMRRRVVVKFNDCIRYLAKSHQARDCQSKRKCAVCNEDHHTLLHVDSKTMVKPTSNSRRRPHTDYRHRSRHSPYYRPTENASHSQVGLVGLLSLQSGICISPTLLVKVDAFGRPSIVRAVLDQCSRQSQICSSLVHSLRIPTSRIDGSQICRLSLTSIYDRSQSLSIVAVVTHLDHARTPTAAIPERIKDSFLGLPLADPDFNRPGRVALVLGPEVYARVVTHRVHATPGLPIAHYTIFGWVLSGICNI</sequence>
<accession>A0ABM3UN58</accession>
<keyword evidence="3" id="KW-1185">Reference proteome</keyword>
<dbReference type="Proteomes" id="UP001652621">
    <property type="component" value="Unplaced"/>
</dbReference>
<feature type="region of interest" description="Disordered" evidence="1">
    <location>
        <begin position="271"/>
        <end position="302"/>
    </location>
</feature>
<dbReference type="PANTHER" id="PTHR47331">
    <property type="entry name" value="PHD-TYPE DOMAIN-CONTAINING PROTEIN"/>
    <property type="match status" value="1"/>
</dbReference>
<feature type="compositionally biased region" description="Basic residues" evidence="1">
    <location>
        <begin position="279"/>
        <end position="295"/>
    </location>
</feature>
<dbReference type="InterPro" id="IPR040676">
    <property type="entry name" value="DUF5641"/>
</dbReference>
<name>A0ABM3UN58_MUSDO</name>
<gene>
    <name evidence="4" type="primary">LOC131801033</name>
</gene>
<reference evidence="4" key="1">
    <citation type="submission" date="2025-08" db="UniProtKB">
        <authorList>
            <consortium name="RefSeq"/>
        </authorList>
    </citation>
    <scope>IDENTIFICATION</scope>
    <source>
        <strain evidence="4">Aabys</strain>
        <tissue evidence="4">Whole body</tissue>
    </source>
</reference>
<evidence type="ECO:0000259" key="2">
    <source>
        <dbReference type="Pfam" id="PF18701"/>
    </source>
</evidence>
<dbReference type="Pfam" id="PF18701">
    <property type="entry name" value="DUF5641"/>
    <property type="match status" value="1"/>
</dbReference>
<dbReference type="RefSeq" id="XP_058974965.1">
    <property type="nucleotide sequence ID" value="XM_059118982.1"/>
</dbReference>
<protein>
    <submittedName>
        <fullName evidence="4">Uncharacterized protein LOC131801033 isoform X1</fullName>
    </submittedName>
</protein>
<dbReference type="PANTHER" id="PTHR47331:SF1">
    <property type="entry name" value="GAG-LIKE PROTEIN"/>
    <property type="match status" value="1"/>
</dbReference>
<evidence type="ECO:0000313" key="3">
    <source>
        <dbReference type="Proteomes" id="UP001652621"/>
    </source>
</evidence>